<organism evidence="2 3">
    <name type="scientific">Castilleja foliolosa</name>
    <dbReference type="NCBI Taxonomy" id="1961234"/>
    <lineage>
        <taxon>Eukaryota</taxon>
        <taxon>Viridiplantae</taxon>
        <taxon>Streptophyta</taxon>
        <taxon>Embryophyta</taxon>
        <taxon>Tracheophyta</taxon>
        <taxon>Spermatophyta</taxon>
        <taxon>Magnoliopsida</taxon>
        <taxon>eudicotyledons</taxon>
        <taxon>Gunneridae</taxon>
        <taxon>Pentapetalae</taxon>
        <taxon>asterids</taxon>
        <taxon>lamiids</taxon>
        <taxon>Lamiales</taxon>
        <taxon>Orobanchaceae</taxon>
        <taxon>Pedicularideae</taxon>
        <taxon>Castillejinae</taxon>
        <taxon>Castilleja</taxon>
    </lineage>
</organism>
<dbReference type="EMBL" id="JAVIJP010000038">
    <property type="protein sequence ID" value="KAL3627794.1"/>
    <property type="molecule type" value="Genomic_DNA"/>
</dbReference>
<name>A0ABD3CE18_9LAMI</name>
<evidence type="ECO:0000259" key="1">
    <source>
        <dbReference type="Pfam" id="PF00134"/>
    </source>
</evidence>
<evidence type="ECO:0000313" key="2">
    <source>
        <dbReference type="EMBL" id="KAL3627794.1"/>
    </source>
</evidence>
<dbReference type="InterPro" id="IPR036915">
    <property type="entry name" value="Cyclin-like_sf"/>
</dbReference>
<dbReference type="InterPro" id="IPR006671">
    <property type="entry name" value="Cyclin_N"/>
</dbReference>
<dbReference type="Proteomes" id="UP001632038">
    <property type="component" value="Unassembled WGS sequence"/>
</dbReference>
<protein>
    <recommendedName>
        <fullName evidence="1">Cyclin N-terminal domain-containing protein</fullName>
    </recommendedName>
</protein>
<dbReference type="Pfam" id="PF00134">
    <property type="entry name" value="Cyclin_N"/>
    <property type="match status" value="1"/>
</dbReference>
<dbReference type="AlphaFoldDB" id="A0ABD3CE18"/>
<accession>A0ABD3CE18</accession>
<evidence type="ECO:0000313" key="3">
    <source>
        <dbReference type="Proteomes" id="UP001632038"/>
    </source>
</evidence>
<dbReference type="SUPFAM" id="SSF47954">
    <property type="entry name" value="Cyclin-like"/>
    <property type="match status" value="1"/>
</dbReference>
<proteinExistence type="predicted"/>
<reference evidence="3" key="1">
    <citation type="journal article" date="2024" name="IScience">
        <title>Strigolactones Initiate the Formation of Haustorium-like Structures in Castilleja.</title>
        <authorList>
            <person name="Buerger M."/>
            <person name="Peterson D."/>
            <person name="Chory J."/>
        </authorList>
    </citation>
    <scope>NUCLEOTIDE SEQUENCE [LARGE SCALE GENOMIC DNA]</scope>
</reference>
<feature type="domain" description="Cyclin N-terminal" evidence="1">
    <location>
        <begin position="54"/>
        <end position="96"/>
    </location>
</feature>
<comment type="caution">
    <text evidence="2">The sequence shown here is derived from an EMBL/GenBank/DDBJ whole genome shotgun (WGS) entry which is preliminary data.</text>
</comment>
<sequence>MLFTGHYQHKTGDRRAVRLYDGFDPILERKLRAKIRRNVSCYGRFMPHMVAENEGRAHDYMDSEPDINEKMRAILIDWLVQVHGKFELLPETLYLIFRLFIDATVSINY</sequence>
<keyword evidence="3" id="KW-1185">Reference proteome</keyword>
<gene>
    <name evidence="2" type="ORF">CASFOL_028209</name>
</gene>
<dbReference type="Gene3D" id="1.10.472.10">
    <property type="entry name" value="Cyclin-like"/>
    <property type="match status" value="1"/>
</dbReference>